<sequence>METVSESRTDILDEGKYSRTRLFFATFAVYSLHFSTGAVIAWPSPMIPRLNLSDSENALVSSLFSLGAAPGPIITTFGIDSIGRKATLFVSSAAFLISWILLIFSQNITVIYLARVIGGIGIGGSFSGVSVYVAEIADDATRGPLGSFLQTFLAVGFLVEYCVGPYVSFTLLAVVNLLLGILFVIFFYFVPESPHYLIAKGKIKEAYSALIWLRGNVSEDKIQREISMIQEGLKKEKQSVTGIKKLFTSCAVFKGMGIGILLIMMQQGSGINAVLAYVQLIFENANLHLDAVTVPILLGLTNLFASLPAPLLVKWFGNKVTFVISSLGSGVFLCLLGLYFYLVDQKYDTTYLGALSVVSIILFNIFFCLGLGPLVWSAIAEIFSSSVKAMAMGVCGVFSAIFGFFAIEVFSTVLHTYGFYTVFFGFGVYLLIGGLCILLFVPNTSRMTLQQIQDYLENK</sequence>
<feature type="transmembrane region" description="Helical" evidence="8">
    <location>
        <begin position="417"/>
        <end position="441"/>
    </location>
</feature>
<dbReference type="PROSITE" id="PS00217">
    <property type="entry name" value="SUGAR_TRANSPORT_2"/>
    <property type="match status" value="1"/>
</dbReference>
<dbReference type="PRINTS" id="PR00171">
    <property type="entry name" value="SUGRTRNSPORT"/>
</dbReference>
<dbReference type="GO" id="GO:0005886">
    <property type="term" value="C:plasma membrane"/>
    <property type="evidence" value="ECO:0007669"/>
    <property type="project" value="UniProtKB-SubCell"/>
</dbReference>
<dbReference type="SUPFAM" id="SSF103473">
    <property type="entry name" value="MFS general substrate transporter"/>
    <property type="match status" value="1"/>
</dbReference>
<keyword evidence="3" id="KW-1003">Cell membrane</keyword>
<comment type="subcellular location">
    <subcellularLocation>
        <location evidence="1">Cell membrane</location>
        <topology evidence="1">Multi-pass membrane protein</topology>
    </subcellularLocation>
</comment>
<evidence type="ECO:0000256" key="1">
    <source>
        <dbReference type="ARBA" id="ARBA00004651"/>
    </source>
</evidence>
<evidence type="ECO:0000256" key="4">
    <source>
        <dbReference type="ARBA" id="ARBA00022597"/>
    </source>
</evidence>
<feature type="domain" description="Major facilitator superfamily (MFS) profile" evidence="9">
    <location>
        <begin position="21"/>
        <end position="445"/>
    </location>
</feature>
<name>R4WPC0_RIPPE</name>
<dbReference type="PANTHER" id="PTHR48021">
    <property type="match status" value="1"/>
</dbReference>
<dbReference type="InterPro" id="IPR050549">
    <property type="entry name" value="MFS_Trehalose_Transporter"/>
</dbReference>
<dbReference type="InterPro" id="IPR005829">
    <property type="entry name" value="Sugar_transporter_CS"/>
</dbReference>
<dbReference type="InterPro" id="IPR005828">
    <property type="entry name" value="MFS_sugar_transport-like"/>
</dbReference>
<evidence type="ECO:0000313" key="10">
    <source>
        <dbReference type="EMBL" id="BAN20721.1"/>
    </source>
</evidence>
<feature type="transmembrane region" description="Helical" evidence="8">
    <location>
        <begin position="62"/>
        <end position="79"/>
    </location>
</feature>
<feature type="transmembrane region" description="Helical" evidence="8">
    <location>
        <begin position="145"/>
        <end position="163"/>
    </location>
</feature>
<dbReference type="PROSITE" id="PS50850">
    <property type="entry name" value="MFS"/>
    <property type="match status" value="1"/>
</dbReference>
<evidence type="ECO:0000256" key="7">
    <source>
        <dbReference type="ARBA" id="ARBA00023136"/>
    </source>
</evidence>
<reference evidence="10" key="1">
    <citation type="journal article" date="2013" name="PLoS ONE">
        <title>Gene expression in gut symbiotic organ of stinkbug affected by extracellular bacterial symbiont.</title>
        <authorList>
            <person name="Futahashi R."/>
            <person name="Tanaka K."/>
            <person name="Tanahashi M."/>
            <person name="Nikoh N."/>
            <person name="Kikuchi Y."/>
            <person name="Lee B.L."/>
            <person name="Fukatsu T."/>
        </authorList>
    </citation>
    <scope>NUCLEOTIDE SEQUENCE</scope>
    <source>
        <tissue evidence="10">Midgut</tissue>
    </source>
</reference>
<protein>
    <submittedName>
        <fullName evidence="10">Sugar transporter</fullName>
    </submittedName>
</protein>
<keyword evidence="7 8" id="KW-0472">Membrane</keyword>
<keyword evidence="5 8" id="KW-0812">Transmembrane</keyword>
<evidence type="ECO:0000256" key="3">
    <source>
        <dbReference type="ARBA" id="ARBA00022475"/>
    </source>
</evidence>
<evidence type="ECO:0000256" key="2">
    <source>
        <dbReference type="ARBA" id="ARBA00022448"/>
    </source>
</evidence>
<feature type="transmembrane region" description="Helical" evidence="8">
    <location>
        <begin position="86"/>
        <end position="104"/>
    </location>
</feature>
<dbReference type="Pfam" id="PF00083">
    <property type="entry name" value="Sugar_tr"/>
    <property type="match status" value="1"/>
</dbReference>
<feature type="transmembrane region" description="Helical" evidence="8">
    <location>
        <begin position="354"/>
        <end position="379"/>
    </location>
</feature>
<keyword evidence="6 8" id="KW-1133">Transmembrane helix</keyword>
<feature type="transmembrane region" description="Helical" evidence="8">
    <location>
        <begin position="110"/>
        <end position="133"/>
    </location>
</feature>
<dbReference type="InterPro" id="IPR003663">
    <property type="entry name" value="Sugar/inositol_transpt"/>
</dbReference>
<feature type="transmembrane region" description="Helical" evidence="8">
    <location>
        <begin position="320"/>
        <end position="342"/>
    </location>
</feature>
<feature type="transmembrane region" description="Helical" evidence="8">
    <location>
        <begin position="169"/>
        <end position="190"/>
    </location>
</feature>
<dbReference type="GO" id="GO:0022857">
    <property type="term" value="F:transmembrane transporter activity"/>
    <property type="evidence" value="ECO:0007669"/>
    <property type="project" value="InterPro"/>
</dbReference>
<evidence type="ECO:0000259" key="9">
    <source>
        <dbReference type="PROSITE" id="PS50850"/>
    </source>
</evidence>
<feature type="transmembrane region" description="Helical" evidence="8">
    <location>
        <begin position="391"/>
        <end position="411"/>
    </location>
</feature>
<dbReference type="InterPro" id="IPR036259">
    <property type="entry name" value="MFS_trans_sf"/>
</dbReference>
<accession>R4WPC0</accession>
<dbReference type="AlphaFoldDB" id="R4WPC0"/>
<feature type="transmembrane region" description="Helical" evidence="8">
    <location>
        <begin position="21"/>
        <end position="42"/>
    </location>
</feature>
<dbReference type="EMBL" id="AK417506">
    <property type="protein sequence ID" value="BAN20721.1"/>
    <property type="molecule type" value="mRNA"/>
</dbReference>
<evidence type="ECO:0000256" key="5">
    <source>
        <dbReference type="ARBA" id="ARBA00022692"/>
    </source>
</evidence>
<dbReference type="InterPro" id="IPR020846">
    <property type="entry name" value="MFS_dom"/>
</dbReference>
<dbReference type="FunFam" id="1.20.1250.20:FF:000218">
    <property type="entry name" value="facilitated trehalose transporter Tret1"/>
    <property type="match status" value="1"/>
</dbReference>
<keyword evidence="4 10" id="KW-0762">Sugar transport</keyword>
<dbReference type="Gene3D" id="1.20.1250.20">
    <property type="entry name" value="MFS general substrate transporter like domains"/>
    <property type="match status" value="1"/>
</dbReference>
<evidence type="ECO:0000256" key="6">
    <source>
        <dbReference type="ARBA" id="ARBA00022989"/>
    </source>
</evidence>
<keyword evidence="2" id="KW-0813">Transport</keyword>
<proteinExistence type="evidence at transcript level"/>
<feature type="transmembrane region" description="Helical" evidence="8">
    <location>
        <begin position="292"/>
        <end position="313"/>
    </location>
</feature>
<evidence type="ECO:0000256" key="8">
    <source>
        <dbReference type="SAM" id="Phobius"/>
    </source>
</evidence>
<organism evidence="10">
    <name type="scientific">Riptortus pedestris</name>
    <name type="common">Bean bug</name>
    <dbReference type="NCBI Taxonomy" id="329032"/>
    <lineage>
        <taxon>Eukaryota</taxon>
        <taxon>Metazoa</taxon>
        <taxon>Ecdysozoa</taxon>
        <taxon>Arthropoda</taxon>
        <taxon>Hexapoda</taxon>
        <taxon>Insecta</taxon>
        <taxon>Pterygota</taxon>
        <taxon>Neoptera</taxon>
        <taxon>Paraneoptera</taxon>
        <taxon>Hemiptera</taxon>
        <taxon>Heteroptera</taxon>
        <taxon>Panheteroptera</taxon>
        <taxon>Pentatomomorpha</taxon>
        <taxon>Coreoidea</taxon>
        <taxon>Alydidae</taxon>
        <taxon>Riptortus</taxon>
    </lineage>
</organism>
<dbReference type="PANTHER" id="PTHR48021:SF47">
    <property type="entry name" value="GH17672P"/>
    <property type="match status" value="1"/>
</dbReference>